<dbReference type="AlphaFoldDB" id="A0AAV0ZLP1"/>
<organism evidence="7 8">
    <name type="scientific">Vicia faba</name>
    <name type="common">Broad bean</name>
    <name type="synonym">Faba vulgaris</name>
    <dbReference type="NCBI Taxonomy" id="3906"/>
    <lineage>
        <taxon>Eukaryota</taxon>
        <taxon>Viridiplantae</taxon>
        <taxon>Streptophyta</taxon>
        <taxon>Embryophyta</taxon>
        <taxon>Tracheophyta</taxon>
        <taxon>Spermatophyta</taxon>
        <taxon>Magnoliopsida</taxon>
        <taxon>eudicotyledons</taxon>
        <taxon>Gunneridae</taxon>
        <taxon>Pentapetalae</taxon>
        <taxon>rosids</taxon>
        <taxon>fabids</taxon>
        <taxon>Fabales</taxon>
        <taxon>Fabaceae</taxon>
        <taxon>Papilionoideae</taxon>
        <taxon>50 kb inversion clade</taxon>
        <taxon>NPAAA clade</taxon>
        <taxon>Hologalegina</taxon>
        <taxon>IRL clade</taxon>
        <taxon>Fabeae</taxon>
        <taxon>Vicia</taxon>
    </lineage>
</organism>
<keyword evidence="6" id="KW-0732">Signal</keyword>
<proteinExistence type="predicted"/>
<evidence type="ECO:0000256" key="5">
    <source>
        <dbReference type="ARBA" id="ARBA00023175"/>
    </source>
</evidence>
<feature type="signal peptide" evidence="6">
    <location>
        <begin position="1"/>
        <end position="21"/>
    </location>
</feature>
<sequence>MFVLHLCHMSVLLETVTGMHAANGLLSHGLCESNSVISDLKEHNCRTREELEMCRTLKGKLLADIQSGFDRISRKEVEAGEITIKLNTFAKKLSDLQLQEEMMLQRSNEIGSQLAMLMRELDLSNTDLVVSLLDQ</sequence>
<dbReference type="Proteomes" id="UP001157006">
    <property type="component" value="Chromosome 2"/>
</dbReference>
<evidence type="ECO:0000256" key="3">
    <source>
        <dbReference type="ARBA" id="ARBA00022840"/>
    </source>
</evidence>
<keyword evidence="1" id="KW-0493">Microtubule</keyword>
<evidence type="ECO:0000256" key="6">
    <source>
        <dbReference type="SAM" id="SignalP"/>
    </source>
</evidence>
<dbReference type="InterPro" id="IPR044986">
    <property type="entry name" value="KIF15/KIN-12"/>
</dbReference>
<dbReference type="PANTHER" id="PTHR37739:SF8">
    <property type="entry name" value="KINESIN-LIKE PROTEIN KIN-12D"/>
    <property type="match status" value="1"/>
</dbReference>
<keyword evidence="4" id="KW-0175">Coiled coil</keyword>
<keyword evidence="3" id="KW-0067">ATP-binding</keyword>
<gene>
    <name evidence="7" type="ORF">VFH_II182760</name>
</gene>
<accession>A0AAV0ZLP1</accession>
<protein>
    <submittedName>
        <fullName evidence="7">Uncharacterized protein</fullName>
    </submittedName>
</protein>
<feature type="chain" id="PRO_5043976266" evidence="6">
    <location>
        <begin position="22"/>
        <end position="135"/>
    </location>
</feature>
<evidence type="ECO:0000256" key="4">
    <source>
        <dbReference type="ARBA" id="ARBA00023054"/>
    </source>
</evidence>
<evidence type="ECO:0000256" key="1">
    <source>
        <dbReference type="ARBA" id="ARBA00022701"/>
    </source>
</evidence>
<reference evidence="7 8" key="1">
    <citation type="submission" date="2023-01" db="EMBL/GenBank/DDBJ databases">
        <authorList>
            <person name="Kreplak J."/>
        </authorList>
    </citation>
    <scope>NUCLEOTIDE SEQUENCE [LARGE SCALE GENOMIC DNA]</scope>
</reference>
<dbReference type="EMBL" id="OX451737">
    <property type="protein sequence ID" value="CAI8599600.1"/>
    <property type="molecule type" value="Genomic_DNA"/>
</dbReference>
<evidence type="ECO:0000313" key="8">
    <source>
        <dbReference type="Proteomes" id="UP001157006"/>
    </source>
</evidence>
<dbReference type="GO" id="GO:0005524">
    <property type="term" value="F:ATP binding"/>
    <property type="evidence" value="ECO:0007669"/>
    <property type="project" value="UniProtKB-KW"/>
</dbReference>
<dbReference type="GO" id="GO:0005874">
    <property type="term" value="C:microtubule"/>
    <property type="evidence" value="ECO:0007669"/>
    <property type="project" value="UniProtKB-KW"/>
</dbReference>
<evidence type="ECO:0000256" key="2">
    <source>
        <dbReference type="ARBA" id="ARBA00022741"/>
    </source>
</evidence>
<keyword evidence="2" id="KW-0547">Nucleotide-binding</keyword>
<keyword evidence="8" id="KW-1185">Reference proteome</keyword>
<evidence type="ECO:0000313" key="7">
    <source>
        <dbReference type="EMBL" id="CAI8599600.1"/>
    </source>
</evidence>
<keyword evidence="5" id="KW-0505">Motor protein</keyword>
<name>A0AAV0ZLP1_VICFA</name>
<dbReference type="PANTHER" id="PTHR37739">
    <property type="entry name" value="KINESIN-LIKE PROTEIN KIN-12D"/>
    <property type="match status" value="1"/>
</dbReference>